<dbReference type="Proteomes" id="UP000494110">
    <property type="component" value="Unassembled WGS sequence"/>
</dbReference>
<feature type="chain" id="PRO_5026657852" description="Lipoprotein" evidence="1">
    <location>
        <begin position="24"/>
        <end position="349"/>
    </location>
</feature>
<accession>A0A6P2W416</accession>
<organism evidence="2 3">
    <name type="scientific">Burkholderia lata (strain ATCC 17760 / DSM 23089 / LMG 22485 / NCIMB 9086 / R18194 / 383)</name>
    <dbReference type="NCBI Taxonomy" id="482957"/>
    <lineage>
        <taxon>Bacteria</taxon>
        <taxon>Pseudomonadati</taxon>
        <taxon>Pseudomonadota</taxon>
        <taxon>Betaproteobacteria</taxon>
        <taxon>Burkholderiales</taxon>
        <taxon>Burkholderiaceae</taxon>
        <taxon>Burkholderia</taxon>
        <taxon>Burkholderia cepacia complex</taxon>
    </lineage>
</organism>
<reference evidence="2 3" key="1">
    <citation type="submission" date="2019-09" db="EMBL/GenBank/DDBJ databases">
        <authorList>
            <person name="Depoorter E."/>
        </authorList>
    </citation>
    <scope>NUCLEOTIDE SEQUENCE [LARGE SCALE GENOMIC DNA]</scope>
    <source>
        <strain evidence="2">R-39750</strain>
    </source>
</reference>
<dbReference type="PROSITE" id="PS51257">
    <property type="entry name" value="PROKAR_LIPOPROTEIN"/>
    <property type="match status" value="1"/>
</dbReference>
<gene>
    <name evidence="2" type="ORF">BLA39750_01538</name>
</gene>
<dbReference type="RefSeq" id="WP_175011634.1">
    <property type="nucleotide sequence ID" value="NZ_CABVQN010000005.1"/>
</dbReference>
<protein>
    <recommendedName>
        <fullName evidence="4">Lipoprotein</fullName>
    </recommendedName>
</protein>
<dbReference type="EMBL" id="CABVQN010000005">
    <property type="protein sequence ID" value="VWC85896.1"/>
    <property type="molecule type" value="Genomic_DNA"/>
</dbReference>
<feature type="signal peptide" evidence="1">
    <location>
        <begin position="1"/>
        <end position="23"/>
    </location>
</feature>
<evidence type="ECO:0000313" key="2">
    <source>
        <dbReference type="EMBL" id="VWC85896.1"/>
    </source>
</evidence>
<keyword evidence="1" id="KW-0732">Signal</keyword>
<evidence type="ECO:0000313" key="3">
    <source>
        <dbReference type="Proteomes" id="UP000494110"/>
    </source>
</evidence>
<evidence type="ECO:0000256" key="1">
    <source>
        <dbReference type="SAM" id="SignalP"/>
    </source>
</evidence>
<dbReference type="AlphaFoldDB" id="A0A6P2W416"/>
<sequence>MTQKARLAHVGYAAALTGTLLLAACGGGGGDSGSGTSSAPASNLSAAQQNYESFALAANGGLHYLHAQLSISTSSSGSVSIGQGSYFYAEDQSLAQSPAGGPQLLTKGLSSVSASLPVPTLADQRYVVNGVIVTSTQEQVSYSGANVQLTDLAADGHTAAMTMLGTNYTIAPLSGTIASSPAELFDDSALGVITNTINGTSLYNQQATWQSGAAYMKVTRQVVGDTVLTGDCAAPQTTGTTPTPCSTTASTLEAFFPYTSTADNKTYNLSDGQIVTLAGVRAWVANAALNAPTTEYRVFYQNNGQIDIGTVIRDGTTLAIAPAGSTTPQNFYILLNGAAVQSVKAAITF</sequence>
<evidence type="ECO:0008006" key="4">
    <source>
        <dbReference type="Google" id="ProtNLM"/>
    </source>
</evidence>
<proteinExistence type="predicted"/>
<name>A0A6P2W416_BURL3</name>